<evidence type="ECO:0000313" key="4">
    <source>
        <dbReference type="Proteomes" id="UP000009011"/>
    </source>
</evidence>
<organism evidence="3 4">
    <name type="scientific">Melioribacter roseus (strain DSM 23840 / JCM 17771 / VKM B-2668 / P3M-2)</name>
    <dbReference type="NCBI Taxonomy" id="1191523"/>
    <lineage>
        <taxon>Bacteria</taxon>
        <taxon>Pseudomonadati</taxon>
        <taxon>Ignavibacteriota</taxon>
        <taxon>Ignavibacteria</taxon>
        <taxon>Ignavibacteriales</taxon>
        <taxon>Melioribacteraceae</taxon>
        <taxon>Melioribacter</taxon>
    </lineage>
</organism>
<dbReference type="InterPro" id="IPR026444">
    <property type="entry name" value="Secre_tail"/>
</dbReference>
<keyword evidence="4" id="KW-1185">Reference proteome</keyword>
<accession>I6YY54</accession>
<name>I6YY54_MELRP</name>
<dbReference type="Pfam" id="PF13860">
    <property type="entry name" value="FlgD_ig"/>
    <property type="match status" value="1"/>
</dbReference>
<dbReference type="InterPro" id="IPR013783">
    <property type="entry name" value="Ig-like_fold"/>
</dbReference>
<dbReference type="PATRIC" id="fig|1191523.3.peg.2363"/>
<feature type="signal peptide" evidence="1">
    <location>
        <begin position="1"/>
        <end position="18"/>
    </location>
</feature>
<dbReference type="InterPro" id="IPR036116">
    <property type="entry name" value="FN3_sf"/>
</dbReference>
<reference evidence="3 4" key="1">
    <citation type="journal article" date="2013" name="PLoS ONE">
        <title>Genomic analysis of Melioribacter roseus, facultatively anaerobic organotrophic bacterium representing a novel deep lineage within Bacteriodetes/Chlorobi group.</title>
        <authorList>
            <person name="Kadnikov V.V."/>
            <person name="Mardanov A.V."/>
            <person name="Podosokorskaya O.A."/>
            <person name="Gavrilov S.N."/>
            <person name="Kublanov I.V."/>
            <person name="Beletsky A.V."/>
            <person name="Bonch-Osmolovskaya E.A."/>
            <person name="Ravin N.V."/>
        </authorList>
    </citation>
    <scope>NUCLEOTIDE SEQUENCE [LARGE SCALE GENOMIC DNA]</scope>
    <source>
        <strain evidence="4">JCM 17771 / P3M-2</strain>
    </source>
</reference>
<dbReference type="Gene3D" id="2.60.40.4070">
    <property type="match status" value="1"/>
</dbReference>
<dbReference type="InterPro" id="IPR003961">
    <property type="entry name" value="FN3_dom"/>
</dbReference>
<dbReference type="AlphaFoldDB" id="I6YY54"/>
<gene>
    <name evidence="3" type="ordered locus">MROS_2237</name>
</gene>
<evidence type="ECO:0000256" key="1">
    <source>
        <dbReference type="SAM" id="SignalP"/>
    </source>
</evidence>
<protein>
    <recommendedName>
        <fullName evidence="2">Fibronectin type-III domain-containing protein</fullName>
    </recommendedName>
</protein>
<evidence type="ECO:0000313" key="3">
    <source>
        <dbReference type="EMBL" id="AFN75467.1"/>
    </source>
</evidence>
<dbReference type="InterPro" id="IPR025965">
    <property type="entry name" value="FlgD/Vpr_Ig-like"/>
</dbReference>
<dbReference type="Pfam" id="PF00041">
    <property type="entry name" value="fn3"/>
    <property type="match status" value="1"/>
</dbReference>
<dbReference type="SUPFAM" id="SSF69304">
    <property type="entry name" value="Tricorn protease N-terminal domain"/>
    <property type="match status" value="1"/>
</dbReference>
<dbReference type="STRING" id="1191523.MROS_2237"/>
<feature type="domain" description="Fibronectin type-III" evidence="2">
    <location>
        <begin position="757"/>
        <end position="850"/>
    </location>
</feature>
<keyword evidence="1" id="KW-0732">Signal</keyword>
<dbReference type="Gene3D" id="2.60.40.10">
    <property type="entry name" value="Immunoglobulins"/>
    <property type="match status" value="4"/>
</dbReference>
<dbReference type="eggNOG" id="COG0823">
    <property type="taxonomic scope" value="Bacteria"/>
</dbReference>
<dbReference type="SMART" id="SM00060">
    <property type="entry name" value="FN3"/>
    <property type="match status" value="3"/>
</dbReference>
<evidence type="ECO:0000259" key="2">
    <source>
        <dbReference type="PROSITE" id="PS50853"/>
    </source>
</evidence>
<proteinExistence type="predicted"/>
<dbReference type="NCBIfam" id="TIGR04183">
    <property type="entry name" value="Por_Secre_tail"/>
    <property type="match status" value="1"/>
</dbReference>
<feature type="chain" id="PRO_5003707131" description="Fibronectin type-III domain-containing protein" evidence="1">
    <location>
        <begin position="19"/>
        <end position="953"/>
    </location>
</feature>
<dbReference type="RefSeq" id="WP_014856899.1">
    <property type="nucleotide sequence ID" value="NC_018178.1"/>
</dbReference>
<dbReference type="OrthoDB" id="9803616at2"/>
<feature type="domain" description="Fibronectin type-III" evidence="2">
    <location>
        <begin position="649"/>
        <end position="750"/>
    </location>
</feature>
<dbReference type="PROSITE" id="PS50853">
    <property type="entry name" value="FN3"/>
    <property type="match status" value="2"/>
</dbReference>
<dbReference type="eggNOG" id="COG4733">
    <property type="taxonomic scope" value="Bacteria"/>
</dbReference>
<dbReference type="CDD" id="cd00063">
    <property type="entry name" value="FN3"/>
    <property type="match status" value="1"/>
</dbReference>
<dbReference type="EMBL" id="CP003557">
    <property type="protein sequence ID" value="AFN75467.1"/>
    <property type="molecule type" value="Genomic_DNA"/>
</dbReference>
<dbReference type="Proteomes" id="UP000009011">
    <property type="component" value="Chromosome"/>
</dbReference>
<sequence>MKKSIVLFFILSVLLAAQNNKVNTHNQPIESNSSIKKSLRSVNSYGSPQFSNQYYTFDAIVAAPENVYYTQAGLSPDGSKIAAQKYYYEGPIRRVEIALMNADGSGETVISAGDSDNSTGPTYGNPFWSDDGLFVGYVQRNAATSNRVLKYELATGLTTAVYEPSGSDDVSNPDFLGSSTTSIIFWDYGAGGGADLFIWDGATRTNITNTSDYKEYEPVSNEDGTLILYWSGETVAEPVNTTHTLTYNGAAWIKDQGFTPIVDSYWGYWTGRDNEYIAVTVMSSKDIHIYDKAGNFLMDLTGSLYNGGSGQWNFVGSHFQGPNGEIIMTSNAGRTSSGRDIIKAAPYIPVPTLPANSSTLNLQTVYFSWYSTKYGMKFDLEVDDAADFSSPTSVASDLTGTFYSYDASSLTPGQLYKWRITGKTSAGIVTSYSDVWEFTTQSVPTPVATYPADGVMVYTQSPTIYWYVNSYYPGLYYRVRYGTSSGSYTGTSGVTSNLYLTLTNLTPGNTYYYVVDASTSNTFASNVVTSGEESFEIYSATPASAPVPVPSWPVSGSDSYINPPTLYWYITSYVDGLKYYVEWDYDSDLNDAPLGNSGWIDNLYYMLPSGLNGGTYYWRVRSKIGDAGVPSSWSSVESFNVPSYASTGAPVPTQTYPIGGAIVYTLSPTLYWYASSAHTLNYDLRYSTTLDGGGQLSAPVTISDLSNNFYALSGLSAGTTYYWQVRAKVAGSPGSESAWSSIATFTTDAGAFAVVPLIGSPNHAQPVSSSSAVLSWVIPTKSESELTYDVEYAVDDKFENKNIVGGLEKPFVEINGLYPGNTYYWRVVSKTKGGEMSDYSSVGIFKTVDNVTAVEENEELEYDFELYQNYPNPFNPETSIRFTIDRKDFVTLTIYDVLGKEVKTLISKELQSGKYDLKWRGDDNFGNKVASGVYFYKLTAGSKQAVKRMLLIK</sequence>
<dbReference type="SUPFAM" id="SSF49265">
    <property type="entry name" value="Fibronectin type III"/>
    <property type="match status" value="2"/>
</dbReference>
<dbReference type="KEGG" id="mro:MROS_2237"/>
<dbReference type="HOGENOM" id="CLU_309227_0_0_10"/>